<accession>A0A8T4LFZ6</accession>
<protein>
    <submittedName>
        <fullName evidence="1">Uncharacterized protein</fullName>
    </submittedName>
</protein>
<proteinExistence type="predicted"/>
<evidence type="ECO:0000313" key="2">
    <source>
        <dbReference type="Proteomes" id="UP000678237"/>
    </source>
</evidence>
<comment type="caution">
    <text evidence="1">The sequence shown here is derived from an EMBL/GenBank/DDBJ whole genome shotgun (WGS) entry which is preliminary data.</text>
</comment>
<reference evidence="1" key="1">
    <citation type="submission" date="2021-03" db="EMBL/GenBank/DDBJ databases">
        <authorList>
            <person name="Jaffe A."/>
        </authorList>
    </citation>
    <scope>NUCLEOTIDE SEQUENCE</scope>
    <source>
        <strain evidence="1">RIFCSPLOWO2_01_FULL_58_19</strain>
    </source>
</reference>
<organism evidence="1 2">
    <name type="scientific">Candidatus Iainarchaeum sp</name>
    <dbReference type="NCBI Taxonomy" id="3101447"/>
    <lineage>
        <taxon>Archaea</taxon>
        <taxon>Candidatus Iainarchaeota</taxon>
        <taxon>Candidatus Iainarchaeia</taxon>
        <taxon>Candidatus Iainarchaeales</taxon>
        <taxon>Candidatus Iainarchaeaceae</taxon>
        <taxon>Candidatus Iainarchaeum</taxon>
    </lineage>
</organism>
<dbReference type="EMBL" id="JAGVWE010000005">
    <property type="protein sequence ID" value="MBS3063470.1"/>
    <property type="molecule type" value="Genomic_DNA"/>
</dbReference>
<reference evidence="1" key="2">
    <citation type="submission" date="2021-05" db="EMBL/GenBank/DDBJ databases">
        <title>Protein family content uncovers lineage relationships and bacterial pathway maintenance mechanisms in DPANN archaea.</title>
        <authorList>
            <person name="Castelle C.J."/>
            <person name="Meheust R."/>
            <person name="Jaffe A.L."/>
            <person name="Seitz K."/>
            <person name="Gong X."/>
            <person name="Baker B.J."/>
            <person name="Banfield J.F."/>
        </authorList>
    </citation>
    <scope>NUCLEOTIDE SEQUENCE</scope>
    <source>
        <strain evidence="1">RIFCSPLOWO2_01_FULL_58_19</strain>
    </source>
</reference>
<gene>
    <name evidence="1" type="ORF">J4203_06405</name>
</gene>
<evidence type="ECO:0000313" key="1">
    <source>
        <dbReference type="EMBL" id="MBS3063470.1"/>
    </source>
</evidence>
<sequence length="185" mass="22390">MLQHELDKRGKTHADWLAYCETGSYLQLVKWLDARRIRIIPLDKRSTMNVTENLKAYQDEGALARLLRIPHDTPVRGKEDEALYYMMSLVRERQWRHLLWLKARPKDMVVMHPGHLTRIRDVFPIPRARFRFIDRFAPMKGWRLPVVRRLSPARQRLEARIVQWRRREKRKRLLAWHVKHAQPHG</sequence>
<name>A0A8T4LFZ6_9ARCH</name>
<dbReference type="AlphaFoldDB" id="A0A8T4LFZ6"/>
<dbReference type="Proteomes" id="UP000678237">
    <property type="component" value="Unassembled WGS sequence"/>
</dbReference>